<dbReference type="InterPro" id="IPR030489">
    <property type="entry name" value="TR_Rrf2-type_CS"/>
</dbReference>
<dbReference type="PANTHER" id="PTHR33221">
    <property type="entry name" value="WINGED HELIX-TURN-HELIX TRANSCRIPTIONAL REGULATOR, RRF2 FAMILY"/>
    <property type="match status" value="1"/>
</dbReference>
<gene>
    <name evidence="2" type="ORF">SAMN05444278_10166</name>
</gene>
<protein>
    <submittedName>
        <fullName evidence="2">Transcriptional regulator, BadM/Rrf2 family</fullName>
    </submittedName>
</protein>
<dbReference type="InterPro" id="IPR036390">
    <property type="entry name" value="WH_DNA-bd_sf"/>
</dbReference>
<sequence length="167" mass="19064">MIAKYGIIIKKIAIKSDIFVTLMISKKTKYAINALVYLAKQDERQPTRISDVSKAQNIPQKFLEAILLDLKKSGILASKKGKGGGYYLLQSPEEVNLADVMRLFDGPIAFLPCVTYKYYERCEECKDEETCGIRDVFLQVRNKTVELLKDANLAEIMHRESRLKKIL</sequence>
<dbReference type="Gene3D" id="1.10.10.10">
    <property type="entry name" value="Winged helix-like DNA-binding domain superfamily/Winged helix DNA-binding domain"/>
    <property type="match status" value="1"/>
</dbReference>
<dbReference type="InterPro" id="IPR036388">
    <property type="entry name" value="WH-like_DNA-bd_sf"/>
</dbReference>
<evidence type="ECO:0000313" key="2">
    <source>
        <dbReference type="EMBL" id="SHE29451.1"/>
    </source>
</evidence>
<dbReference type="InterPro" id="IPR000944">
    <property type="entry name" value="Tscrpt_reg_Rrf2"/>
</dbReference>
<keyword evidence="3" id="KW-1185">Reference proteome</keyword>
<dbReference type="Pfam" id="PF02082">
    <property type="entry name" value="Rrf2"/>
    <property type="match status" value="1"/>
</dbReference>
<dbReference type="PROSITE" id="PS01332">
    <property type="entry name" value="HTH_RRF2_1"/>
    <property type="match status" value="1"/>
</dbReference>
<dbReference type="STRING" id="1155689.SAMN05444278_10166"/>
<proteinExistence type="predicted"/>
<dbReference type="SUPFAM" id="SSF46785">
    <property type="entry name" value="Winged helix' DNA-binding domain"/>
    <property type="match status" value="1"/>
</dbReference>
<accession>A0A1M4SB87</accession>
<dbReference type="GO" id="GO:0003700">
    <property type="term" value="F:DNA-binding transcription factor activity"/>
    <property type="evidence" value="ECO:0007669"/>
    <property type="project" value="TreeGrafter"/>
</dbReference>
<name>A0A1M4SB87_9FLAO</name>
<dbReference type="GO" id="GO:0003677">
    <property type="term" value="F:DNA binding"/>
    <property type="evidence" value="ECO:0007669"/>
    <property type="project" value="UniProtKB-KW"/>
</dbReference>
<evidence type="ECO:0000313" key="3">
    <source>
        <dbReference type="Proteomes" id="UP000184462"/>
    </source>
</evidence>
<dbReference type="NCBIfam" id="TIGR00738">
    <property type="entry name" value="rrf2_super"/>
    <property type="match status" value="1"/>
</dbReference>
<dbReference type="GO" id="GO:0005829">
    <property type="term" value="C:cytosol"/>
    <property type="evidence" value="ECO:0007669"/>
    <property type="project" value="TreeGrafter"/>
</dbReference>
<organism evidence="2 3">
    <name type="scientific">Psychroflexus salarius</name>
    <dbReference type="NCBI Taxonomy" id="1155689"/>
    <lineage>
        <taxon>Bacteria</taxon>
        <taxon>Pseudomonadati</taxon>
        <taxon>Bacteroidota</taxon>
        <taxon>Flavobacteriia</taxon>
        <taxon>Flavobacteriales</taxon>
        <taxon>Flavobacteriaceae</taxon>
        <taxon>Psychroflexus</taxon>
    </lineage>
</organism>
<dbReference type="Proteomes" id="UP000184462">
    <property type="component" value="Unassembled WGS sequence"/>
</dbReference>
<dbReference type="AlphaFoldDB" id="A0A1M4SB87"/>
<dbReference type="PANTHER" id="PTHR33221:SF5">
    <property type="entry name" value="HTH-TYPE TRANSCRIPTIONAL REGULATOR ISCR"/>
    <property type="match status" value="1"/>
</dbReference>
<dbReference type="PROSITE" id="PS51197">
    <property type="entry name" value="HTH_RRF2_2"/>
    <property type="match status" value="1"/>
</dbReference>
<evidence type="ECO:0000256" key="1">
    <source>
        <dbReference type="ARBA" id="ARBA00023125"/>
    </source>
</evidence>
<reference evidence="2 3" key="1">
    <citation type="submission" date="2016-11" db="EMBL/GenBank/DDBJ databases">
        <authorList>
            <person name="Jaros S."/>
            <person name="Januszkiewicz K."/>
            <person name="Wedrychowicz H."/>
        </authorList>
    </citation>
    <scope>NUCLEOTIDE SEQUENCE [LARGE SCALE GENOMIC DNA]</scope>
    <source>
        <strain evidence="2 3">DSM 25661</strain>
    </source>
</reference>
<keyword evidence="1" id="KW-0238">DNA-binding</keyword>
<dbReference type="EMBL" id="FQTW01000001">
    <property type="protein sequence ID" value="SHE29451.1"/>
    <property type="molecule type" value="Genomic_DNA"/>
</dbReference>